<sequence length="130" mass="13785">MSTLRMKSPFASRFLDVHQPSSIFTYWYLLPVARFAFSAASPSACALIVSKLTFSSRLFHDDQPIGGGFTAICCSAVGDVSVVVVLPPVVEVAPVPVADVLVPGDEPTSSPPHADRPIAAAARHIINIPK</sequence>
<accession>A0AAE8NF70</accession>
<dbReference type="AlphaFoldDB" id="A0AAE8NF70"/>
<evidence type="ECO:0000313" key="2">
    <source>
        <dbReference type="Proteomes" id="UP000250416"/>
    </source>
</evidence>
<reference evidence="1 2" key="1">
    <citation type="submission" date="2018-06" db="EMBL/GenBank/DDBJ databases">
        <authorList>
            <consortium name="Pathogen Informatics"/>
            <person name="Doyle S."/>
        </authorList>
    </citation>
    <scope>NUCLEOTIDE SEQUENCE [LARGE SCALE GENOMIC DNA]</scope>
    <source>
        <strain evidence="1 2">NCTC10661</strain>
    </source>
</reference>
<organism evidence="1 2">
    <name type="scientific">Burkholderia cepacia</name>
    <name type="common">Pseudomonas cepacia</name>
    <dbReference type="NCBI Taxonomy" id="292"/>
    <lineage>
        <taxon>Bacteria</taxon>
        <taxon>Pseudomonadati</taxon>
        <taxon>Pseudomonadota</taxon>
        <taxon>Betaproteobacteria</taxon>
        <taxon>Burkholderiales</taxon>
        <taxon>Burkholderiaceae</taxon>
        <taxon>Burkholderia</taxon>
        <taxon>Burkholderia cepacia complex</taxon>
    </lineage>
</organism>
<evidence type="ECO:0000313" key="1">
    <source>
        <dbReference type="EMBL" id="SPV20131.1"/>
    </source>
</evidence>
<protein>
    <submittedName>
        <fullName evidence="1">Uncharacterized protein</fullName>
    </submittedName>
</protein>
<dbReference type="Proteomes" id="UP000250416">
    <property type="component" value="Unassembled WGS sequence"/>
</dbReference>
<name>A0AAE8NF70_BURCE</name>
<proteinExistence type="predicted"/>
<gene>
    <name evidence="1" type="ORF">NCTC10661_03494</name>
</gene>
<comment type="caution">
    <text evidence="1">The sequence shown here is derived from an EMBL/GenBank/DDBJ whole genome shotgun (WGS) entry which is preliminary data.</text>
</comment>
<dbReference type="EMBL" id="UARD01000017">
    <property type="protein sequence ID" value="SPV20131.1"/>
    <property type="molecule type" value="Genomic_DNA"/>
</dbReference>